<feature type="region of interest" description="Disordered" evidence="1">
    <location>
        <begin position="226"/>
        <end position="373"/>
    </location>
</feature>
<evidence type="ECO:0000313" key="3">
    <source>
        <dbReference type="Proteomes" id="UP000518752"/>
    </source>
</evidence>
<proteinExistence type="predicted"/>
<evidence type="ECO:0000313" key="2">
    <source>
        <dbReference type="EMBL" id="KAF5379297.1"/>
    </source>
</evidence>
<feature type="compositionally biased region" description="Acidic residues" evidence="1">
    <location>
        <begin position="364"/>
        <end position="373"/>
    </location>
</feature>
<reference evidence="2 3" key="1">
    <citation type="journal article" date="2020" name="ISME J.">
        <title>Uncovering the hidden diversity of litter-decomposition mechanisms in mushroom-forming fungi.</title>
        <authorList>
            <person name="Floudas D."/>
            <person name="Bentzer J."/>
            <person name="Ahren D."/>
            <person name="Johansson T."/>
            <person name="Persson P."/>
            <person name="Tunlid A."/>
        </authorList>
    </citation>
    <scope>NUCLEOTIDE SEQUENCE [LARGE SCALE GENOMIC DNA]</scope>
    <source>
        <strain evidence="2 3">CBS 406.79</strain>
    </source>
</reference>
<feature type="compositionally biased region" description="Acidic residues" evidence="1">
    <location>
        <begin position="297"/>
        <end position="312"/>
    </location>
</feature>
<feature type="compositionally biased region" description="Acidic residues" evidence="1">
    <location>
        <begin position="267"/>
        <end position="278"/>
    </location>
</feature>
<feature type="compositionally biased region" description="Basic and acidic residues" evidence="1">
    <location>
        <begin position="240"/>
        <end position="258"/>
    </location>
</feature>
<keyword evidence="3" id="KW-1185">Reference proteome</keyword>
<organism evidence="2 3">
    <name type="scientific">Collybiopsis confluens</name>
    <dbReference type="NCBI Taxonomy" id="2823264"/>
    <lineage>
        <taxon>Eukaryota</taxon>
        <taxon>Fungi</taxon>
        <taxon>Dikarya</taxon>
        <taxon>Basidiomycota</taxon>
        <taxon>Agaricomycotina</taxon>
        <taxon>Agaricomycetes</taxon>
        <taxon>Agaricomycetidae</taxon>
        <taxon>Agaricales</taxon>
        <taxon>Marasmiineae</taxon>
        <taxon>Omphalotaceae</taxon>
        <taxon>Collybiopsis</taxon>
    </lineage>
</organism>
<comment type="caution">
    <text evidence="2">The sequence shown here is derived from an EMBL/GenBank/DDBJ whole genome shotgun (WGS) entry which is preliminary data.</text>
</comment>
<dbReference type="AlphaFoldDB" id="A0A8H5M3E0"/>
<evidence type="ECO:0000256" key="1">
    <source>
        <dbReference type="SAM" id="MobiDB-lite"/>
    </source>
</evidence>
<name>A0A8H5M3E0_9AGAR</name>
<protein>
    <submittedName>
        <fullName evidence="2">Uncharacterized protein</fullName>
    </submittedName>
</protein>
<dbReference type="Proteomes" id="UP000518752">
    <property type="component" value="Unassembled WGS sequence"/>
</dbReference>
<accession>A0A8H5M3E0</accession>
<gene>
    <name evidence="2" type="ORF">D9757_007642</name>
</gene>
<feature type="compositionally biased region" description="Acidic residues" evidence="1">
    <location>
        <begin position="331"/>
        <end position="357"/>
    </location>
</feature>
<sequence>MGEPFLHSIQVGSSVVGNGGRVDADDTVVTASSLYFHAGEAKADLSSVDDIDNHDNIRATLGLPTLDGNTDIPTLTVDPTSVSSISTACIAGIGSTNGTAISKEVVEGPDTSVSPLTLTPSSLVPECGVRVGTKLVSIPKGNEEEEEGRKASLSEQEEQAENPVPADSQDDAVLIRELACSLADRENDVEVEQVEGEHRHLPTASQGGEIVFRELSCVFSDLKGADQERVDDRESEEGKEEEKDLEPIRPEGRIEVTRELTCPLSDREDEPQVAEEAVEERNYQPSGPEEVIYGVFPEEEEENSPVDSDSEGGMEVSRDMACALSGRELHGDDDEVEEEVYYSGEEDIEDSNDEMEEYFSAGESEVEPDDEPHEDDIEWVGRAEDLNWITCRPVRVQMVEL</sequence>
<dbReference type="EMBL" id="JAACJN010000070">
    <property type="protein sequence ID" value="KAF5379297.1"/>
    <property type="molecule type" value="Genomic_DNA"/>
</dbReference>
<feature type="region of interest" description="Disordered" evidence="1">
    <location>
        <begin position="138"/>
        <end position="172"/>
    </location>
</feature>